<dbReference type="Pfam" id="PF14686">
    <property type="entry name" value="fn3_3"/>
    <property type="match status" value="1"/>
</dbReference>
<dbReference type="SUPFAM" id="SSF49464">
    <property type="entry name" value="Carboxypeptidase regulatory domain-like"/>
    <property type="match status" value="1"/>
</dbReference>
<dbReference type="Gene3D" id="2.60.40.420">
    <property type="entry name" value="Cupredoxins - blue copper proteins"/>
    <property type="match status" value="1"/>
</dbReference>
<reference evidence="2 3" key="1">
    <citation type="submission" date="2019-04" db="EMBL/GenBank/DDBJ databases">
        <title>Genome of a novel bacterium Candidatus Jettenia ecosi reconstructed from metagenome of an anammox bioreactor.</title>
        <authorList>
            <person name="Mardanov A.V."/>
            <person name="Beletsky A.V."/>
            <person name="Ravin N.V."/>
            <person name="Botchkova E.A."/>
            <person name="Litti Y.V."/>
            <person name="Nozhevnikova A.N."/>
        </authorList>
    </citation>
    <scope>NUCLEOTIDE SEQUENCE [LARGE SCALE GENOMIC DNA]</scope>
    <source>
        <strain evidence="2">J2</strain>
    </source>
</reference>
<evidence type="ECO:0000313" key="2">
    <source>
        <dbReference type="EMBL" id="TLD41315.1"/>
    </source>
</evidence>
<sequence>MVKSLRLMIIGGLMFGTMSGTLVVNHAAMAAEKAPAYQEVEVTDGGVIVGTVKFDGDIPAVKVLKIDKDEQTCGHDNKQSEELVINGESKGIKNVVVSLVDIAAGKKAEVTAAVLDQKECLFIPHVLAVSVGSSVDLLNSDNVMHNLHSWSIKNPGFNEGVSGGGKMTKKFDIPEMVKITCDVHKWMSAFIVVKANPYFAVTDENGSFKIENVPAGSYKIEAWQEKLGKKTSDVAVKSKEEAVADFAFTKK</sequence>
<dbReference type="InterPro" id="IPR008972">
    <property type="entry name" value="Cupredoxin"/>
</dbReference>
<dbReference type="Gene3D" id="2.60.40.1120">
    <property type="entry name" value="Carboxypeptidase-like, regulatory domain"/>
    <property type="match status" value="1"/>
</dbReference>
<proteinExistence type="predicted"/>
<dbReference type="InterPro" id="IPR008969">
    <property type="entry name" value="CarboxyPept-like_regulatory"/>
</dbReference>
<dbReference type="SUPFAM" id="SSF49503">
    <property type="entry name" value="Cupredoxins"/>
    <property type="match status" value="1"/>
</dbReference>
<evidence type="ECO:0000313" key="3">
    <source>
        <dbReference type="Proteomes" id="UP000319783"/>
    </source>
</evidence>
<gene>
    <name evidence="2" type="ORF">JETT_2424</name>
</gene>
<feature type="domain" description="Rhamnogalacturonan lyase" evidence="1">
    <location>
        <begin position="182"/>
        <end position="241"/>
    </location>
</feature>
<dbReference type="AlphaFoldDB" id="A0A533Q9J6"/>
<dbReference type="InterPro" id="IPR029413">
    <property type="entry name" value="RG-lyase_II"/>
</dbReference>
<protein>
    <submittedName>
        <fullName evidence="2">Copper binding protein, plastocyanin/azurin family</fullName>
    </submittedName>
</protein>
<comment type="caution">
    <text evidence="2">The sequence shown here is derived from an EMBL/GenBank/DDBJ whole genome shotgun (WGS) entry which is preliminary data.</text>
</comment>
<evidence type="ECO:0000259" key="1">
    <source>
        <dbReference type="Pfam" id="PF14686"/>
    </source>
</evidence>
<accession>A0A533Q9J6</accession>
<name>A0A533Q9J6_9BACT</name>
<organism evidence="2 3">
    <name type="scientific">Candidatus Jettenia ecosi</name>
    <dbReference type="NCBI Taxonomy" id="2494326"/>
    <lineage>
        <taxon>Bacteria</taxon>
        <taxon>Pseudomonadati</taxon>
        <taxon>Planctomycetota</taxon>
        <taxon>Candidatus Brocadiia</taxon>
        <taxon>Candidatus Brocadiales</taxon>
        <taxon>Candidatus Brocadiaceae</taxon>
        <taxon>Candidatus Jettenia</taxon>
    </lineage>
</organism>
<dbReference type="EMBL" id="SULG01000053">
    <property type="protein sequence ID" value="TLD41315.1"/>
    <property type="molecule type" value="Genomic_DNA"/>
</dbReference>
<dbReference type="Proteomes" id="UP000319783">
    <property type="component" value="Unassembled WGS sequence"/>
</dbReference>